<dbReference type="PANTHER" id="PTHR48081">
    <property type="entry name" value="AB HYDROLASE SUPERFAMILY PROTEIN C4A8.06C"/>
    <property type="match status" value="1"/>
</dbReference>
<dbReference type="VEuPathDB" id="FungiDB:I7I53_00408"/>
<dbReference type="InterPro" id="IPR050300">
    <property type="entry name" value="GDXG_lipolytic_enzyme"/>
</dbReference>
<gene>
    <name evidence="3" type="ORF">I7I53_00408</name>
</gene>
<organism evidence="3 4">
    <name type="scientific">Ajellomyces capsulatus (strain H88)</name>
    <name type="common">Darling's disease fungus</name>
    <name type="synonym">Histoplasma capsulatum</name>
    <dbReference type="NCBI Taxonomy" id="544711"/>
    <lineage>
        <taxon>Eukaryota</taxon>
        <taxon>Fungi</taxon>
        <taxon>Dikarya</taxon>
        <taxon>Ascomycota</taxon>
        <taxon>Pezizomycotina</taxon>
        <taxon>Eurotiomycetes</taxon>
        <taxon>Eurotiomycetidae</taxon>
        <taxon>Onygenales</taxon>
        <taxon>Ajellomycetaceae</taxon>
        <taxon>Histoplasma</taxon>
    </lineage>
</organism>
<evidence type="ECO:0000259" key="2">
    <source>
        <dbReference type="Pfam" id="PF07859"/>
    </source>
</evidence>
<name>A0A8A1LH58_AJEC8</name>
<accession>A0A8A1LH58</accession>
<dbReference type="InterPro" id="IPR029058">
    <property type="entry name" value="AB_hydrolase_fold"/>
</dbReference>
<protein>
    <submittedName>
        <fullName evidence="3">Lipase</fullName>
    </submittedName>
</protein>
<reference evidence="3" key="1">
    <citation type="submission" date="2021-01" db="EMBL/GenBank/DDBJ databases">
        <title>Chromosome-level genome assembly of a human fungal pathogen reveals clustering of transcriptionally co-regulated genes.</title>
        <authorList>
            <person name="Voorhies M."/>
            <person name="Cohen S."/>
            <person name="Shea T.P."/>
            <person name="Petrus S."/>
            <person name="Munoz J.F."/>
            <person name="Poplawski S."/>
            <person name="Goldman W.E."/>
            <person name="Michael T."/>
            <person name="Cuomo C.A."/>
            <person name="Sil A."/>
            <person name="Beyhan S."/>
        </authorList>
    </citation>
    <scope>NUCLEOTIDE SEQUENCE</scope>
    <source>
        <strain evidence="3">H88</strain>
    </source>
</reference>
<evidence type="ECO:0000313" key="3">
    <source>
        <dbReference type="EMBL" id="QSS53221.1"/>
    </source>
</evidence>
<dbReference type="Pfam" id="PF07859">
    <property type="entry name" value="Abhydrolase_3"/>
    <property type="match status" value="1"/>
</dbReference>
<feature type="domain" description="Alpha/beta hydrolase fold-3" evidence="2">
    <location>
        <begin position="101"/>
        <end position="310"/>
    </location>
</feature>
<keyword evidence="1" id="KW-0378">Hydrolase</keyword>
<proteinExistence type="predicted"/>
<dbReference type="AlphaFoldDB" id="A0A8A1LH58"/>
<evidence type="ECO:0000256" key="1">
    <source>
        <dbReference type="ARBA" id="ARBA00022801"/>
    </source>
</evidence>
<dbReference type="InterPro" id="IPR013094">
    <property type="entry name" value="AB_hydrolase_3"/>
</dbReference>
<sequence>MTMDNSNAKSKYAHFATPHPVFESLKDEASKLVENLYAIEDMEEFKAAWDAFPPAVFDDGPVVGKDITIEHMNIPVRDGAKVELRIYKPINPTPQASLFFVAHGGGWTIFTHDAEEAQNRQVARDNKLVVVSVEYRKCPEFPFPYPLNDCFDALIWCKSNAVNLGINPERIYLAGSTSGANLAASLALKLRDEGITGVSGQVLNMPMICHPDFFPRDKYEYNSWDENNEDAATSSSRTLFHWNLYLPKGKPEVYANPILAESHANLPPALIQIAGFDPLRDEGFAYGEALRAAGVPVTEKVFAGLPHAFYFFLKALDKESREYFQNIVDYVNDIEKKSIPI</sequence>
<evidence type="ECO:0000313" key="4">
    <source>
        <dbReference type="Proteomes" id="UP000663419"/>
    </source>
</evidence>
<dbReference type="Gene3D" id="3.40.50.1820">
    <property type="entry name" value="alpha/beta hydrolase"/>
    <property type="match status" value="1"/>
</dbReference>
<dbReference type="GO" id="GO:0016787">
    <property type="term" value="F:hydrolase activity"/>
    <property type="evidence" value="ECO:0007669"/>
    <property type="project" value="UniProtKB-KW"/>
</dbReference>
<dbReference type="Proteomes" id="UP000663419">
    <property type="component" value="Chromosome 3"/>
</dbReference>
<dbReference type="EMBL" id="CP069104">
    <property type="protein sequence ID" value="QSS53221.1"/>
    <property type="molecule type" value="Genomic_DNA"/>
</dbReference>
<dbReference type="PANTHER" id="PTHR48081:SF8">
    <property type="entry name" value="ALPHA_BETA HYDROLASE FOLD-3 DOMAIN-CONTAINING PROTEIN-RELATED"/>
    <property type="match status" value="1"/>
</dbReference>
<dbReference type="SUPFAM" id="SSF53474">
    <property type="entry name" value="alpha/beta-Hydrolases"/>
    <property type="match status" value="1"/>
</dbReference>